<feature type="domain" description="Vitamin K epoxide reductase" evidence="11">
    <location>
        <begin position="12"/>
        <end position="159"/>
    </location>
</feature>
<evidence type="ECO:0000256" key="10">
    <source>
        <dbReference type="SAM" id="Phobius"/>
    </source>
</evidence>
<dbReference type="CDD" id="cd12916">
    <property type="entry name" value="VKOR_1"/>
    <property type="match status" value="1"/>
</dbReference>
<evidence type="ECO:0000256" key="9">
    <source>
        <dbReference type="ARBA" id="ARBA00023284"/>
    </source>
</evidence>
<dbReference type="SMART" id="SM00756">
    <property type="entry name" value="VKc"/>
    <property type="match status" value="1"/>
</dbReference>
<dbReference type="KEGG" id="amr:AM1_2935"/>
<evidence type="ECO:0000256" key="8">
    <source>
        <dbReference type="ARBA" id="ARBA00023157"/>
    </source>
</evidence>
<evidence type="ECO:0000313" key="13">
    <source>
        <dbReference type="Proteomes" id="UP000000268"/>
    </source>
</evidence>
<evidence type="ECO:0000256" key="2">
    <source>
        <dbReference type="ARBA" id="ARBA00006214"/>
    </source>
</evidence>
<evidence type="ECO:0000256" key="5">
    <source>
        <dbReference type="ARBA" id="ARBA00022989"/>
    </source>
</evidence>
<keyword evidence="13" id="KW-1185">Reference proteome</keyword>
<dbReference type="InterPro" id="IPR044698">
    <property type="entry name" value="VKOR/LTO1"/>
</dbReference>
<keyword evidence="8" id="KW-1015">Disulfide bond</keyword>
<comment type="similarity">
    <text evidence="2">Belongs to the VKOR family.</text>
</comment>
<dbReference type="Gene3D" id="3.40.30.10">
    <property type="entry name" value="Glutaredoxin"/>
    <property type="match status" value="1"/>
</dbReference>
<dbReference type="AlphaFoldDB" id="B0CBE7"/>
<dbReference type="eggNOG" id="COG4243">
    <property type="taxonomic scope" value="Bacteria"/>
</dbReference>
<keyword evidence="7 10" id="KW-0472">Membrane</keyword>
<gene>
    <name evidence="12" type="ordered locus">AM1_2935</name>
</gene>
<dbReference type="InterPro" id="IPR038354">
    <property type="entry name" value="VKOR_sf"/>
</dbReference>
<keyword evidence="9" id="KW-0676">Redox-active center</keyword>
<keyword evidence="4" id="KW-0874">Quinone</keyword>
<dbReference type="PANTHER" id="PTHR34573:SF1">
    <property type="entry name" value="VITAMIN K EPOXIDE REDUCTASE DOMAIN-CONTAINING PROTEIN"/>
    <property type="match status" value="1"/>
</dbReference>
<dbReference type="InterPro" id="IPR012932">
    <property type="entry name" value="VKOR"/>
</dbReference>
<feature type="transmembrane region" description="Helical" evidence="10">
    <location>
        <begin position="167"/>
        <end position="186"/>
    </location>
</feature>
<comment type="subcellular location">
    <subcellularLocation>
        <location evidence="1">Membrane</location>
        <topology evidence="1">Multi-pass membrane protein</topology>
    </subcellularLocation>
</comment>
<dbReference type="GO" id="GO:0016020">
    <property type="term" value="C:membrane"/>
    <property type="evidence" value="ECO:0007669"/>
    <property type="project" value="UniProtKB-SubCell"/>
</dbReference>
<dbReference type="Pfam" id="PF07884">
    <property type="entry name" value="VKOR"/>
    <property type="match status" value="1"/>
</dbReference>
<dbReference type="STRING" id="329726.AM1_2935"/>
<dbReference type="HOGENOM" id="CLU_047345_0_0_3"/>
<dbReference type="Proteomes" id="UP000000268">
    <property type="component" value="Chromosome"/>
</dbReference>
<evidence type="ECO:0000256" key="3">
    <source>
        <dbReference type="ARBA" id="ARBA00022692"/>
    </source>
</evidence>
<evidence type="ECO:0000313" key="12">
    <source>
        <dbReference type="EMBL" id="ABW27932.1"/>
    </source>
</evidence>
<sequence length="334" mass="36156">MPRRRTKTSGLHRWSRPLIGALAVLGATNTGYLTATKLAGGEAACPTEGCDLVLSSPYATVLGQPLALFGLLAYIAMAIFALAPLAIGGDNKELRATAENTTWFLLFMGSTAMMFFSWYLMYIMYAKFVVPYGAGAICIYCVASATLATLMFLLTILGRSWEDAGQLIFTGIIVSVVTLVGTLGIYSQIDRPVAANSDTEYKVTSGTGQVFFTITDSSGEAELELAKHLKQTDAKMFGAFWCPHCADQKKLFGVQAISEMPYVECAPEGPSPQVDLCTEELGKASEKLRPIIGRDAGFPTWKIGDNYYSGQQSLIDLAEYSGYQGPKNFKNVLQ</sequence>
<evidence type="ECO:0000259" key="11">
    <source>
        <dbReference type="SMART" id="SM00756"/>
    </source>
</evidence>
<feature type="transmembrane region" description="Helical" evidence="10">
    <location>
        <begin position="67"/>
        <end position="89"/>
    </location>
</feature>
<feature type="transmembrane region" description="Helical" evidence="10">
    <location>
        <begin position="101"/>
        <end position="120"/>
    </location>
</feature>
<keyword evidence="5 10" id="KW-1133">Transmembrane helix</keyword>
<evidence type="ECO:0000256" key="7">
    <source>
        <dbReference type="ARBA" id="ARBA00023136"/>
    </source>
</evidence>
<reference evidence="12 13" key="1">
    <citation type="journal article" date="2008" name="Proc. Natl. Acad. Sci. U.S.A.">
        <title>Niche adaptation and genome expansion in the chlorophyll d-producing cyanobacterium Acaryochloris marina.</title>
        <authorList>
            <person name="Swingley W.D."/>
            <person name="Chen M."/>
            <person name="Cheung P.C."/>
            <person name="Conrad A.L."/>
            <person name="Dejesa L.C."/>
            <person name="Hao J."/>
            <person name="Honchak B.M."/>
            <person name="Karbach L.E."/>
            <person name="Kurdoglu A."/>
            <person name="Lahiri S."/>
            <person name="Mastrian S.D."/>
            <person name="Miyashita H."/>
            <person name="Page L."/>
            <person name="Ramakrishna P."/>
            <person name="Satoh S."/>
            <person name="Sattley W.M."/>
            <person name="Shimada Y."/>
            <person name="Taylor H.L."/>
            <person name="Tomo T."/>
            <person name="Tsuchiya T."/>
            <person name="Wang Z.T."/>
            <person name="Raymond J."/>
            <person name="Mimuro M."/>
            <person name="Blankenship R.E."/>
            <person name="Touchman J.W."/>
        </authorList>
    </citation>
    <scope>NUCLEOTIDE SEQUENCE [LARGE SCALE GENOMIC DNA]</scope>
    <source>
        <strain evidence="13">MBIC 11017</strain>
    </source>
</reference>
<dbReference type="EMBL" id="CP000828">
    <property type="protein sequence ID" value="ABW27932.1"/>
    <property type="molecule type" value="Genomic_DNA"/>
</dbReference>
<accession>B0CBE7</accession>
<proteinExistence type="inferred from homology"/>
<name>B0CBE7_ACAM1</name>
<evidence type="ECO:0000256" key="6">
    <source>
        <dbReference type="ARBA" id="ARBA00023002"/>
    </source>
</evidence>
<dbReference type="GO" id="GO:0016491">
    <property type="term" value="F:oxidoreductase activity"/>
    <property type="evidence" value="ECO:0007669"/>
    <property type="project" value="UniProtKB-KW"/>
</dbReference>
<protein>
    <recommendedName>
        <fullName evidence="11">Vitamin K epoxide reductase domain-containing protein</fullName>
    </recommendedName>
</protein>
<evidence type="ECO:0000256" key="4">
    <source>
        <dbReference type="ARBA" id="ARBA00022719"/>
    </source>
</evidence>
<organism evidence="12 13">
    <name type="scientific">Acaryochloris marina (strain MBIC 11017)</name>
    <dbReference type="NCBI Taxonomy" id="329726"/>
    <lineage>
        <taxon>Bacteria</taxon>
        <taxon>Bacillati</taxon>
        <taxon>Cyanobacteriota</taxon>
        <taxon>Cyanophyceae</taxon>
        <taxon>Acaryochloridales</taxon>
        <taxon>Acaryochloridaceae</taxon>
        <taxon>Acaryochloris</taxon>
    </lineage>
</organism>
<dbReference type="RefSeq" id="WP_012163367.1">
    <property type="nucleotide sequence ID" value="NC_009925.1"/>
</dbReference>
<keyword evidence="3 10" id="KW-0812">Transmembrane</keyword>
<dbReference type="Gene3D" id="1.20.1440.130">
    <property type="entry name" value="VKOR domain"/>
    <property type="match status" value="1"/>
</dbReference>
<keyword evidence="6" id="KW-0560">Oxidoreductase</keyword>
<evidence type="ECO:0000256" key="1">
    <source>
        <dbReference type="ARBA" id="ARBA00004141"/>
    </source>
</evidence>
<dbReference type="GO" id="GO:0048038">
    <property type="term" value="F:quinone binding"/>
    <property type="evidence" value="ECO:0007669"/>
    <property type="project" value="UniProtKB-KW"/>
</dbReference>
<feature type="transmembrane region" description="Helical" evidence="10">
    <location>
        <begin position="132"/>
        <end position="155"/>
    </location>
</feature>
<dbReference type="OrthoDB" id="185994at2"/>
<dbReference type="PANTHER" id="PTHR34573">
    <property type="entry name" value="VKC DOMAIN-CONTAINING PROTEIN"/>
    <property type="match status" value="1"/>
</dbReference>